<name>A0ABR2DCX8_9ROSI</name>
<sequence length="126" mass="14194">MVDGSGVCFDPPRTVDGLAYTHAHSGLARYRIIHLGCALWVATSWTVSGYIGSVLLFDNSFMGWGHQEAATHYWFPYLDRTTIWTIWAMWFLGSLMAYTMIIWGRIRLSPPTTCPHGPSIAEPPPY</sequence>
<organism evidence="2 3">
    <name type="scientific">Hibiscus sabdariffa</name>
    <name type="common">roselle</name>
    <dbReference type="NCBI Taxonomy" id="183260"/>
    <lineage>
        <taxon>Eukaryota</taxon>
        <taxon>Viridiplantae</taxon>
        <taxon>Streptophyta</taxon>
        <taxon>Embryophyta</taxon>
        <taxon>Tracheophyta</taxon>
        <taxon>Spermatophyta</taxon>
        <taxon>Magnoliopsida</taxon>
        <taxon>eudicotyledons</taxon>
        <taxon>Gunneridae</taxon>
        <taxon>Pentapetalae</taxon>
        <taxon>rosids</taxon>
        <taxon>malvids</taxon>
        <taxon>Malvales</taxon>
        <taxon>Malvaceae</taxon>
        <taxon>Malvoideae</taxon>
        <taxon>Hibiscus</taxon>
    </lineage>
</organism>
<feature type="transmembrane region" description="Helical" evidence="1">
    <location>
        <begin position="32"/>
        <end position="57"/>
    </location>
</feature>
<evidence type="ECO:0000256" key="1">
    <source>
        <dbReference type="SAM" id="Phobius"/>
    </source>
</evidence>
<evidence type="ECO:0008006" key="4">
    <source>
        <dbReference type="Google" id="ProtNLM"/>
    </source>
</evidence>
<keyword evidence="1" id="KW-1133">Transmembrane helix</keyword>
<feature type="transmembrane region" description="Helical" evidence="1">
    <location>
        <begin position="83"/>
        <end position="103"/>
    </location>
</feature>
<dbReference type="Proteomes" id="UP001472677">
    <property type="component" value="Unassembled WGS sequence"/>
</dbReference>
<evidence type="ECO:0000313" key="2">
    <source>
        <dbReference type="EMBL" id="KAK8535561.1"/>
    </source>
</evidence>
<comment type="caution">
    <text evidence="2">The sequence shown here is derived from an EMBL/GenBank/DDBJ whole genome shotgun (WGS) entry which is preliminary data.</text>
</comment>
<gene>
    <name evidence="2" type="ORF">V6N12_057077</name>
</gene>
<dbReference type="EMBL" id="JBBPBM010000030">
    <property type="protein sequence ID" value="KAK8535561.1"/>
    <property type="molecule type" value="Genomic_DNA"/>
</dbReference>
<evidence type="ECO:0000313" key="3">
    <source>
        <dbReference type="Proteomes" id="UP001472677"/>
    </source>
</evidence>
<proteinExistence type="predicted"/>
<protein>
    <recommendedName>
        <fullName evidence="4">Cytochrome b561 bacterial/Ni-hydrogenase domain-containing protein</fullName>
    </recommendedName>
</protein>
<accession>A0ABR2DCX8</accession>
<keyword evidence="3" id="KW-1185">Reference proteome</keyword>
<keyword evidence="1" id="KW-0812">Transmembrane</keyword>
<keyword evidence="1" id="KW-0472">Membrane</keyword>
<reference evidence="2 3" key="1">
    <citation type="journal article" date="2024" name="G3 (Bethesda)">
        <title>Genome assembly of Hibiscus sabdariffa L. provides insights into metabolisms of medicinal natural products.</title>
        <authorList>
            <person name="Kim T."/>
        </authorList>
    </citation>
    <scope>NUCLEOTIDE SEQUENCE [LARGE SCALE GENOMIC DNA]</scope>
    <source>
        <strain evidence="2">TK-2024</strain>
        <tissue evidence="2">Old leaves</tissue>
    </source>
</reference>